<evidence type="ECO:0000256" key="1">
    <source>
        <dbReference type="SAM" id="Phobius"/>
    </source>
</evidence>
<name>D7DIA3_METV0</name>
<gene>
    <name evidence="2" type="ordered locus">M301_1405</name>
</gene>
<evidence type="ECO:0000313" key="2">
    <source>
        <dbReference type="EMBL" id="ADI29788.1"/>
    </source>
</evidence>
<reference evidence="3" key="1">
    <citation type="submission" date="2010-05" db="EMBL/GenBank/DDBJ databases">
        <title>Complete sequence of Methylotenera sp. 301.</title>
        <authorList>
            <person name="Lucas S."/>
            <person name="Copeland A."/>
            <person name="Lapidus A."/>
            <person name="Cheng J.-F."/>
            <person name="Bruce D."/>
            <person name="Goodwin L."/>
            <person name="Pitluck S."/>
            <person name="Clum A."/>
            <person name="Land M."/>
            <person name="Hauser L."/>
            <person name="Kyrpides N."/>
            <person name="Ivanova N."/>
            <person name="Chistoservova L."/>
            <person name="Kalyuzhnaya M."/>
            <person name="Woyke T."/>
        </authorList>
    </citation>
    <scope>NUCLEOTIDE SEQUENCE [LARGE SCALE GENOMIC DNA]</scope>
    <source>
        <strain evidence="3">301</strain>
    </source>
</reference>
<evidence type="ECO:0000313" key="3">
    <source>
        <dbReference type="Proteomes" id="UP000000383"/>
    </source>
</evidence>
<dbReference type="HOGENOM" id="CLU_220019_0_0_4"/>
<protein>
    <submittedName>
        <fullName evidence="2">Uncharacterized protein</fullName>
    </submittedName>
</protein>
<sequence length="38" mass="4114">MSEFWGYVGADILAILVIGGVSFICLICARVFVSNYGE</sequence>
<dbReference type="STRING" id="666681.M301_1405"/>
<keyword evidence="1" id="KW-0472">Membrane</keyword>
<keyword evidence="1" id="KW-1133">Transmembrane helix</keyword>
<organism evidence="2 3">
    <name type="scientific">Methylotenera versatilis (strain 301)</name>
    <dbReference type="NCBI Taxonomy" id="666681"/>
    <lineage>
        <taxon>Bacteria</taxon>
        <taxon>Pseudomonadati</taxon>
        <taxon>Pseudomonadota</taxon>
        <taxon>Betaproteobacteria</taxon>
        <taxon>Nitrosomonadales</taxon>
        <taxon>Methylophilaceae</taxon>
        <taxon>Methylotenera</taxon>
    </lineage>
</organism>
<dbReference type="KEGG" id="meh:M301_1405"/>
<dbReference type="AlphaFoldDB" id="D7DIA3"/>
<keyword evidence="1" id="KW-0812">Transmembrane</keyword>
<accession>D7DIA3</accession>
<proteinExistence type="predicted"/>
<dbReference type="EMBL" id="CP002056">
    <property type="protein sequence ID" value="ADI29788.1"/>
    <property type="molecule type" value="Genomic_DNA"/>
</dbReference>
<feature type="transmembrane region" description="Helical" evidence="1">
    <location>
        <begin position="12"/>
        <end position="33"/>
    </location>
</feature>
<keyword evidence="3" id="KW-1185">Reference proteome</keyword>
<reference evidence="2 3" key="2">
    <citation type="journal article" date="2011" name="J. Bacteriol.">
        <title>Genomes of three methylotrophs from a single niche uncover genetic and metabolic divergence of Methylophilaceae.</title>
        <authorList>
            <person name="Lapidus A."/>
            <person name="Clum A."/>
            <person name="Labutti K."/>
            <person name="Kaluzhnaya M.G."/>
            <person name="Lim S."/>
            <person name="Beck D.A."/>
            <person name="Glavina Del Rio T."/>
            <person name="Nolan M."/>
            <person name="Mavromatis K."/>
            <person name="Huntemann M."/>
            <person name="Lucas S."/>
            <person name="Lidstrom M.E."/>
            <person name="Ivanova N."/>
            <person name="Chistoserdova L."/>
        </authorList>
    </citation>
    <scope>NUCLEOTIDE SEQUENCE [LARGE SCALE GENOMIC DNA]</scope>
    <source>
        <strain evidence="2 3">301</strain>
    </source>
</reference>
<dbReference type="Proteomes" id="UP000000383">
    <property type="component" value="Chromosome"/>
</dbReference>